<accession>A0A9J6CXX6</accession>
<gene>
    <name evidence="1" type="ORF">HPB51_028278</name>
</gene>
<dbReference type="EMBL" id="JABSTU010004961">
    <property type="protein sequence ID" value="KAH7950686.1"/>
    <property type="molecule type" value="Genomic_DNA"/>
</dbReference>
<dbReference type="AlphaFoldDB" id="A0A9J6CXX6"/>
<comment type="caution">
    <text evidence="1">The sequence shown here is derived from an EMBL/GenBank/DDBJ whole genome shotgun (WGS) entry which is preliminary data.</text>
</comment>
<name>A0A9J6CXX6_RHIMP</name>
<sequence>MLAAPAKTQSATYRMPPDVIHIVGRPKTPVNLMKLLPRQVYEALLKAALLPDQPPAFRDKVRVHPTKNTFTFSVQECVQAQAYLRIMSLQIGVRTIEFHVCAPPADDAFRGIMFNAYDSFTDAEILKDLQDSNPTMHVVGGRHMGRTNHVLITMLGDCLPRWIFYHRGSSIFYFWLPVGCQSQPERARFSRAAPSLPRRTSTWR</sequence>
<dbReference type="Proteomes" id="UP000821866">
    <property type="component" value="Unassembled WGS sequence"/>
</dbReference>
<reference evidence="1" key="1">
    <citation type="journal article" date="2020" name="Cell">
        <title>Large-Scale Comparative Analyses of Tick Genomes Elucidate Their Genetic Diversity and Vector Capacities.</title>
        <authorList>
            <consortium name="Tick Genome and Microbiome Consortium (TIGMIC)"/>
            <person name="Jia N."/>
            <person name="Wang J."/>
            <person name="Shi W."/>
            <person name="Du L."/>
            <person name="Sun Y."/>
            <person name="Zhan W."/>
            <person name="Jiang J.F."/>
            <person name="Wang Q."/>
            <person name="Zhang B."/>
            <person name="Ji P."/>
            <person name="Bell-Sakyi L."/>
            <person name="Cui X.M."/>
            <person name="Yuan T.T."/>
            <person name="Jiang B.G."/>
            <person name="Yang W.F."/>
            <person name="Lam T.T."/>
            <person name="Chang Q.C."/>
            <person name="Ding S.J."/>
            <person name="Wang X.J."/>
            <person name="Zhu J.G."/>
            <person name="Ruan X.D."/>
            <person name="Zhao L."/>
            <person name="Wei J.T."/>
            <person name="Ye R.Z."/>
            <person name="Que T.C."/>
            <person name="Du C.H."/>
            <person name="Zhou Y.H."/>
            <person name="Cheng J.X."/>
            <person name="Dai P.F."/>
            <person name="Guo W.B."/>
            <person name="Han X.H."/>
            <person name="Huang E.J."/>
            <person name="Li L.F."/>
            <person name="Wei W."/>
            <person name="Gao Y.C."/>
            <person name="Liu J.Z."/>
            <person name="Shao H.Z."/>
            <person name="Wang X."/>
            <person name="Wang C.C."/>
            <person name="Yang T.C."/>
            <person name="Huo Q.B."/>
            <person name="Li W."/>
            <person name="Chen H.Y."/>
            <person name="Chen S.E."/>
            <person name="Zhou L.G."/>
            <person name="Ni X.B."/>
            <person name="Tian J.H."/>
            <person name="Sheng Y."/>
            <person name="Liu T."/>
            <person name="Pan Y.S."/>
            <person name="Xia L.Y."/>
            <person name="Li J."/>
            <person name="Zhao F."/>
            <person name="Cao W.C."/>
        </authorList>
    </citation>
    <scope>NUCLEOTIDE SEQUENCE</scope>
    <source>
        <strain evidence="1">Rmic-2018</strain>
    </source>
</reference>
<evidence type="ECO:0000313" key="2">
    <source>
        <dbReference type="Proteomes" id="UP000821866"/>
    </source>
</evidence>
<evidence type="ECO:0000313" key="1">
    <source>
        <dbReference type="EMBL" id="KAH7950686.1"/>
    </source>
</evidence>
<proteinExistence type="predicted"/>
<organism evidence="1 2">
    <name type="scientific">Rhipicephalus microplus</name>
    <name type="common">Cattle tick</name>
    <name type="synonym">Boophilus microplus</name>
    <dbReference type="NCBI Taxonomy" id="6941"/>
    <lineage>
        <taxon>Eukaryota</taxon>
        <taxon>Metazoa</taxon>
        <taxon>Ecdysozoa</taxon>
        <taxon>Arthropoda</taxon>
        <taxon>Chelicerata</taxon>
        <taxon>Arachnida</taxon>
        <taxon>Acari</taxon>
        <taxon>Parasitiformes</taxon>
        <taxon>Ixodida</taxon>
        <taxon>Ixodoidea</taxon>
        <taxon>Ixodidae</taxon>
        <taxon>Rhipicephalinae</taxon>
        <taxon>Rhipicephalus</taxon>
        <taxon>Boophilus</taxon>
    </lineage>
</organism>
<reference evidence="1" key="2">
    <citation type="submission" date="2021-09" db="EMBL/GenBank/DDBJ databases">
        <authorList>
            <person name="Jia N."/>
            <person name="Wang J."/>
            <person name="Shi W."/>
            <person name="Du L."/>
            <person name="Sun Y."/>
            <person name="Zhan W."/>
            <person name="Jiang J."/>
            <person name="Wang Q."/>
            <person name="Zhang B."/>
            <person name="Ji P."/>
            <person name="Sakyi L.B."/>
            <person name="Cui X."/>
            <person name="Yuan T."/>
            <person name="Jiang B."/>
            <person name="Yang W."/>
            <person name="Lam T.T.-Y."/>
            <person name="Chang Q."/>
            <person name="Ding S."/>
            <person name="Wang X."/>
            <person name="Zhu J."/>
            <person name="Ruan X."/>
            <person name="Zhao L."/>
            <person name="Wei J."/>
            <person name="Que T."/>
            <person name="Du C."/>
            <person name="Cheng J."/>
            <person name="Dai P."/>
            <person name="Han X."/>
            <person name="Huang E."/>
            <person name="Gao Y."/>
            <person name="Liu J."/>
            <person name="Shao H."/>
            <person name="Ye R."/>
            <person name="Li L."/>
            <person name="Wei W."/>
            <person name="Wang X."/>
            <person name="Wang C."/>
            <person name="Huo Q."/>
            <person name="Li W."/>
            <person name="Guo W."/>
            <person name="Chen H."/>
            <person name="Chen S."/>
            <person name="Zhou L."/>
            <person name="Zhou L."/>
            <person name="Ni X."/>
            <person name="Tian J."/>
            <person name="Zhou Y."/>
            <person name="Sheng Y."/>
            <person name="Liu T."/>
            <person name="Pan Y."/>
            <person name="Xia L."/>
            <person name="Li J."/>
            <person name="Zhao F."/>
            <person name="Cao W."/>
        </authorList>
    </citation>
    <scope>NUCLEOTIDE SEQUENCE</scope>
    <source>
        <strain evidence="1">Rmic-2018</strain>
        <tissue evidence="1">Larvae</tissue>
    </source>
</reference>
<keyword evidence="2" id="KW-1185">Reference proteome</keyword>
<protein>
    <submittedName>
        <fullName evidence="1">Uncharacterized protein</fullName>
    </submittedName>
</protein>